<comment type="caution">
    <text evidence="1">The sequence shown here is derived from an EMBL/GenBank/DDBJ whole genome shotgun (WGS) entry which is preliminary data.</text>
</comment>
<keyword evidence="2" id="KW-1185">Reference proteome</keyword>
<sequence length="96" mass="10841">MLLLERRIAAAALFSGEDLCSDLLPLQVRNPTEKDSGLLLWRRSPYKSGPLIVFDLSAASILVCNPEPDRFGNDQIFLRGKHFLREYSYIGNGFLL</sequence>
<reference evidence="1 2" key="1">
    <citation type="journal article" date="2022" name="Hortic Res">
        <title>A haplotype resolved chromosomal level avocado genome allows analysis of novel avocado genes.</title>
        <authorList>
            <person name="Nath O."/>
            <person name="Fletcher S.J."/>
            <person name="Hayward A."/>
            <person name="Shaw L.M."/>
            <person name="Masouleh A.K."/>
            <person name="Furtado A."/>
            <person name="Henry R.J."/>
            <person name="Mitter N."/>
        </authorList>
    </citation>
    <scope>NUCLEOTIDE SEQUENCE [LARGE SCALE GENOMIC DNA]</scope>
    <source>
        <strain evidence="2">cv. Hass</strain>
    </source>
</reference>
<protein>
    <submittedName>
        <fullName evidence="1">Uncharacterized protein</fullName>
    </submittedName>
</protein>
<organism evidence="1 2">
    <name type="scientific">Persea americana</name>
    <name type="common">Avocado</name>
    <dbReference type="NCBI Taxonomy" id="3435"/>
    <lineage>
        <taxon>Eukaryota</taxon>
        <taxon>Viridiplantae</taxon>
        <taxon>Streptophyta</taxon>
        <taxon>Embryophyta</taxon>
        <taxon>Tracheophyta</taxon>
        <taxon>Spermatophyta</taxon>
        <taxon>Magnoliopsida</taxon>
        <taxon>Magnoliidae</taxon>
        <taxon>Laurales</taxon>
        <taxon>Lauraceae</taxon>
        <taxon>Persea</taxon>
    </lineage>
</organism>
<evidence type="ECO:0000313" key="2">
    <source>
        <dbReference type="Proteomes" id="UP001234297"/>
    </source>
</evidence>
<accession>A0ACC2M1F7</accession>
<name>A0ACC2M1F7_PERAE</name>
<evidence type="ECO:0000313" key="1">
    <source>
        <dbReference type="EMBL" id="KAJ8639273.1"/>
    </source>
</evidence>
<gene>
    <name evidence="1" type="ORF">MRB53_015967</name>
</gene>
<proteinExistence type="predicted"/>
<dbReference type="EMBL" id="CM056813">
    <property type="protein sequence ID" value="KAJ8639273.1"/>
    <property type="molecule type" value="Genomic_DNA"/>
</dbReference>
<dbReference type="Proteomes" id="UP001234297">
    <property type="component" value="Chromosome 5"/>
</dbReference>